<dbReference type="EMBL" id="CP113499">
    <property type="protein sequence ID" value="WFQ95314.1"/>
    <property type="molecule type" value="Genomic_DNA"/>
</dbReference>
<name>A0AAQ3DSM8_9MOLU</name>
<proteinExistence type="predicted"/>
<evidence type="ECO:0000313" key="3">
    <source>
        <dbReference type="Proteomes" id="UP001178740"/>
    </source>
</evidence>
<protein>
    <submittedName>
        <fullName evidence="2">Uncharacterized protein</fullName>
    </submittedName>
</protein>
<evidence type="ECO:0000313" key="1">
    <source>
        <dbReference type="EMBL" id="WFQ93649.1"/>
    </source>
</evidence>
<reference evidence="2 4" key="1">
    <citation type="submission" date="2022-11" db="EMBL/GenBank/DDBJ databases">
        <title>Comparative genomic analysis of Mycoplasma feriruminatoris and the Mycoplasma mycoides cluster.</title>
        <authorList>
            <person name="Baby V."/>
            <person name="Ambroset C."/>
            <person name="Gaurivaud P."/>
            <person name="Boury C."/>
            <person name="Guichoux E."/>
            <person name="Lartigue C."/>
            <person name="Tardy F."/>
            <person name="Sirand-Pugnet P."/>
        </authorList>
    </citation>
    <scope>NUCLEOTIDE SEQUENCE</scope>
    <source>
        <strain evidence="1 4">L15181</strain>
        <strain evidence="2">L15407</strain>
    </source>
</reference>
<dbReference type="EMBL" id="CP113498">
    <property type="protein sequence ID" value="WFQ93649.1"/>
    <property type="molecule type" value="Genomic_DNA"/>
</dbReference>
<dbReference type="RefSeq" id="WP_008364473.1">
    <property type="nucleotide sequence ID" value="NZ_CP091032.1"/>
</dbReference>
<dbReference type="Proteomes" id="UP001178740">
    <property type="component" value="Chromosome"/>
</dbReference>
<dbReference type="GeneID" id="90597890"/>
<gene>
    <name evidence="1" type="ORF">MFERI15181_00568</name>
    <name evidence="2" type="ORF">MFERI15407_00573</name>
</gene>
<accession>A0AAQ3DSM8</accession>
<keyword evidence="4" id="KW-1185">Reference proteome</keyword>
<sequence length="268" mass="32172">MFKYEDNFLKIFVEELYLISQQSGEKISEFSKKAIQQWINKPDLKSFRKWINRIESKTTKDFVVADLKKIIQSDFYEIIVIRLQKLLSFFDNFSLFYDVLDKHNPNFCDEYGVDLNIRETFVLLLRSYLQIILDDLIKIDPSDKLEYMKSDLIELISEAILSDTNKMFVEYVYDIDETLSDCIDEIDDDGFWYIENQLDKANEFIKFIIQSQTFIYYAILVVEILEFDQLLNVGIFDFKNKLYVAKRMQQIDWDLHFDEYMRGKKVGF</sequence>
<dbReference type="AlphaFoldDB" id="A0AAQ3DSM8"/>
<dbReference type="Proteomes" id="UP001214039">
    <property type="component" value="Chromosome"/>
</dbReference>
<organism evidence="2 3">
    <name type="scientific">Mycoplasma feriruminatoris</name>
    <dbReference type="NCBI Taxonomy" id="1179777"/>
    <lineage>
        <taxon>Bacteria</taxon>
        <taxon>Bacillati</taxon>
        <taxon>Mycoplasmatota</taxon>
        <taxon>Mollicutes</taxon>
        <taxon>Mycoplasmataceae</taxon>
        <taxon>Mycoplasma</taxon>
    </lineage>
</organism>
<evidence type="ECO:0000313" key="2">
    <source>
        <dbReference type="EMBL" id="WFQ95314.1"/>
    </source>
</evidence>
<evidence type="ECO:0000313" key="4">
    <source>
        <dbReference type="Proteomes" id="UP001214039"/>
    </source>
</evidence>